<evidence type="ECO:0000259" key="1">
    <source>
        <dbReference type="SMART" id="SM00471"/>
    </source>
</evidence>
<dbReference type="CDD" id="cd00077">
    <property type="entry name" value="HDc"/>
    <property type="match status" value="1"/>
</dbReference>
<dbReference type="HOGENOM" id="CLU_721533_0_0_1"/>
<dbReference type="EMBL" id="DS990639">
    <property type="protein sequence ID" value="EGC45391.1"/>
    <property type="molecule type" value="Genomic_DNA"/>
</dbReference>
<dbReference type="OMA" id="IYREWWE"/>
<dbReference type="AlphaFoldDB" id="F0ULB7"/>
<feature type="domain" description="HD/PDEase" evidence="1">
    <location>
        <begin position="178"/>
        <end position="312"/>
    </location>
</feature>
<gene>
    <name evidence="2" type="ORF">HCEG_04606</name>
</gene>
<dbReference type="SUPFAM" id="SSF109604">
    <property type="entry name" value="HD-domain/PDEase-like"/>
    <property type="match status" value="1"/>
</dbReference>
<accession>F0ULB7</accession>
<keyword evidence="2" id="KW-0378">Hydrolase</keyword>
<dbReference type="InterPro" id="IPR006674">
    <property type="entry name" value="HD_domain"/>
</dbReference>
<proteinExistence type="predicted"/>
<name>F0ULB7_AJEC8</name>
<dbReference type="GO" id="GO:0016787">
    <property type="term" value="F:hydrolase activity"/>
    <property type="evidence" value="ECO:0007669"/>
    <property type="project" value="UniProtKB-KW"/>
</dbReference>
<evidence type="ECO:0000313" key="3">
    <source>
        <dbReference type="Proteomes" id="UP000008142"/>
    </source>
</evidence>
<dbReference type="PANTHER" id="PTHR33594:SF1">
    <property type="entry name" value="HD_PDEASE DOMAIN-CONTAINING PROTEIN"/>
    <property type="match status" value="1"/>
</dbReference>
<organism evidence="3">
    <name type="scientific">Ajellomyces capsulatus (strain H88)</name>
    <name type="common">Darling's disease fungus</name>
    <name type="synonym">Histoplasma capsulatum</name>
    <dbReference type="NCBI Taxonomy" id="544711"/>
    <lineage>
        <taxon>Eukaryota</taxon>
        <taxon>Fungi</taxon>
        <taxon>Dikarya</taxon>
        <taxon>Ascomycota</taxon>
        <taxon>Pezizomycotina</taxon>
        <taxon>Eurotiomycetes</taxon>
        <taxon>Eurotiomycetidae</taxon>
        <taxon>Onygenales</taxon>
        <taxon>Ajellomycetaceae</taxon>
        <taxon>Histoplasma</taxon>
    </lineage>
</organism>
<sequence length="383" mass="42756">MSAFAELHTWDQCQLAHQRQGKPESPGTQQFMGGCYRIVIQRTQECNFGRIFTHWLIDGCSTPTVLQLPPSGADLGRPGLIRHKRLLRGYIHGTLASSLQKLQGLDRFRIFNIIYLSTWLALDVGDALTRGTRDPNAKQDPKALPLYASPSTNSSLVSDSILVEKVTSYVEEYMLHYDSSHDFDHVLRVLGLARRIASVLSDPDSPSSSTHYDPLIITLSSLLHDVGDKKYLKPGDNADTMVYELLVSFGASNSLAEKIQTVVSNVSFSAETKSAESREKVQRLVQEIPELGIVQDADRLDAIGGIGIGRTFTYGGAVGKMGQKGRRMQDTIQHFVDKLECLEGLMKTTEGKRLAAERTRRLKIYREWWEEETQEAQEGLKAT</sequence>
<dbReference type="SMART" id="SM00471">
    <property type="entry name" value="HDc"/>
    <property type="match status" value="1"/>
</dbReference>
<dbReference type="OrthoDB" id="16547at2759"/>
<dbReference type="Pfam" id="PF01966">
    <property type="entry name" value="HD"/>
    <property type="match status" value="1"/>
</dbReference>
<reference evidence="3" key="1">
    <citation type="submission" date="2008-07" db="EMBL/GenBank/DDBJ databases">
        <title>Annotation of Ajellomyces capsulatus strain H88.</title>
        <authorList>
            <person name="Champion M."/>
            <person name="Cuomo C."/>
            <person name="Ma L.-J."/>
            <person name="Henn M.R."/>
            <person name="Sil A."/>
            <person name="Goldman B."/>
            <person name="Young S.K."/>
            <person name="Kodira C.D."/>
            <person name="Zeng Q."/>
            <person name="Koehrsen M."/>
            <person name="Alvarado L."/>
            <person name="Berlin A."/>
            <person name="Borenstein D."/>
            <person name="Chen Z."/>
            <person name="Engels R."/>
            <person name="Freedman E."/>
            <person name="Gellesch M."/>
            <person name="Goldberg J."/>
            <person name="Griggs A."/>
            <person name="Gujja S."/>
            <person name="Heiman D."/>
            <person name="Hepburn T."/>
            <person name="Howarth C."/>
            <person name="Jen D."/>
            <person name="Larson L."/>
            <person name="Lewis B."/>
            <person name="Mehta T."/>
            <person name="Park D."/>
            <person name="Pearson M."/>
            <person name="Roberts A."/>
            <person name="Saif S."/>
            <person name="Shea T."/>
            <person name="Shenoy N."/>
            <person name="Sisk P."/>
            <person name="Stolte C."/>
            <person name="Sykes S."/>
            <person name="Walk T."/>
            <person name="White J."/>
            <person name="Yandava C."/>
            <person name="Klein B."/>
            <person name="McEwen J.G."/>
            <person name="Puccia R."/>
            <person name="Goldman G.H."/>
            <person name="Felipe M.S."/>
            <person name="Nino-Vega G."/>
            <person name="San-Blas G."/>
            <person name="Taylor J."/>
            <person name="Mendoza L."/>
            <person name="Galagan J."/>
            <person name="Nusbaum C."/>
            <person name="Birren B."/>
        </authorList>
    </citation>
    <scope>NUCLEOTIDE SEQUENCE [LARGE SCALE GENOMIC DNA]</scope>
    <source>
        <strain evidence="3">H88</strain>
    </source>
</reference>
<dbReference type="STRING" id="544711.F0ULB7"/>
<protein>
    <submittedName>
        <fullName evidence="2">HD superfamily hydrolase</fullName>
    </submittedName>
</protein>
<dbReference type="Proteomes" id="UP000008142">
    <property type="component" value="Unassembled WGS sequence"/>
</dbReference>
<dbReference type="InterPro" id="IPR003607">
    <property type="entry name" value="HD/PDEase_dom"/>
</dbReference>
<evidence type="ECO:0000313" key="2">
    <source>
        <dbReference type="EMBL" id="EGC45391.1"/>
    </source>
</evidence>
<dbReference type="VEuPathDB" id="FungiDB:I7I53_04124"/>
<dbReference type="PANTHER" id="PTHR33594">
    <property type="entry name" value="SUPERFAMILY HYDROLASE, PUTATIVE (AFU_ORTHOLOGUE AFUA_1G03035)-RELATED"/>
    <property type="match status" value="1"/>
</dbReference>
<dbReference type="Gene3D" id="1.10.3210.50">
    <property type="match status" value="1"/>
</dbReference>